<feature type="zinc finger region" description="C3H1-type" evidence="14">
    <location>
        <begin position="940"/>
        <end position="966"/>
    </location>
</feature>
<evidence type="ECO:0000256" key="11">
    <source>
        <dbReference type="ARBA" id="ARBA00064187"/>
    </source>
</evidence>
<dbReference type="PROSITE" id="PS50021">
    <property type="entry name" value="CH"/>
    <property type="match status" value="1"/>
</dbReference>
<evidence type="ECO:0000256" key="7">
    <source>
        <dbReference type="ARBA" id="ARBA00023054"/>
    </source>
</evidence>
<feature type="region of interest" description="Disordered" evidence="15">
    <location>
        <begin position="1015"/>
        <end position="1101"/>
    </location>
</feature>
<evidence type="ECO:0000256" key="3">
    <source>
        <dbReference type="ARBA" id="ARBA00022723"/>
    </source>
</evidence>
<dbReference type="Pfam" id="PF00307">
    <property type="entry name" value="CH"/>
    <property type="match status" value="1"/>
</dbReference>
<name>A0A9Q1G360_SYNKA</name>
<dbReference type="InterPro" id="IPR001715">
    <property type="entry name" value="CH_dom"/>
</dbReference>
<dbReference type="OrthoDB" id="2161974at2759"/>
<dbReference type="Gene3D" id="4.10.1000.10">
    <property type="entry name" value="Zinc finger, CCCH-type"/>
    <property type="match status" value="2"/>
</dbReference>
<evidence type="ECO:0000313" key="19">
    <source>
        <dbReference type="Proteomes" id="UP001152622"/>
    </source>
</evidence>
<dbReference type="GO" id="GO:0003677">
    <property type="term" value="F:DNA binding"/>
    <property type="evidence" value="ECO:0007669"/>
    <property type="project" value="UniProtKB-KW"/>
</dbReference>
<keyword evidence="7" id="KW-0175">Coiled coil</keyword>
<feature type="compositionally biased region" description="Polar residues" evidence="15">
    <location>
        <begin position="309"/>
        <end position="335"/>
    </location>
</feature>
<keyword evidence="5 14" id="KW-0863">Zinc-finger</keyword>
<dbReference type="EMBL" id="JAINUF010000002">
    <property type="protein sequence ID" value="KAJ8373910.1"/>
    <property type="molecule type" value="Genomic_DNA"/>
</dbReference>
<evidence type="ECO:0000256" key="14">
    <source>
        <dbReference type="PROSITE-ProRule" id="PRU00723"/>
    </source>
</evidence>
<sequence length="1101" mass="117557">MDAPGMEPVLLAFPAAGEAEQLLEKWTRKAKGLRDEPSSHYRLLPCARWGNVFSAESPDPGMAAARPHTAVHAGKRIMSGGRCHLEPGHPPTFCPTPLDELLRPAETLTFGRAETRSPLRFHKDCIYTDWANHYLAKSGCPRLIKDLTQDITDGVLLAEIIQIIANEKVEDINGCPRSQSQMIENVDACLSFLEARGLNVQGLSAEEIRNGNLKTILGLFFILSRYKQQQQQQQQYYQSLVELQQRVTHQSSGAAPATHQKTQDMQSSLTARYASPTAHSGIAAGQKKNTRLPGPSRVPAAGSGGSKVQGASNLNRRSQSFNSMDKSKPLQYSSSNDREVVKGIPLPGSMNGSGVPAGKSWRSKSMSVKHSATSSMLSVKAPSPATSPTPSSAPASDRLKPPQAEAPKSSGGGQRSMLEKFRLINNRGNCRPGADLGLREEEEEEALSECGEDATPAPPCGGSKPHTPTPTPAPAKSSSKAPGGKSLPQAKDKEDKGKGKSKGAAASREEKEAPAEPVKKTSKIASLIPKGGKSSALRKEGAPASSGIPKPGMKGSPSCSGGKLNGPSPSGEKAKPKGSQVCYSPRSLGRATMVSSTSTSALSGAAATPGNGAVQLPHQQLSHPNTATVAPFMYRTYSENDCTTMAPTDSGLSPTKMELAYSKTAKQCLEEISGEDPEARRMRTVRNIADLRQNLEETMSSLRGTQISHRESGGLAVCPNADRCSDWCGAERRSHLFLSESGNFRALSPSHPNPPTAVRLLEETTEEEGCSSSSLRSPVGQRVIRTRYKIITRRTGAGPAHNTTFSPGLTWRAKRLQSARALLQSRLRPPPRTAWPRPSPGGGGACAGSGALSTASPPTSCAELLPPAPLAPPHLPGNEQESGTVHRKVLGVRRTGGTQAVQCRGAWQSSGRPIRGSSRFLRGTCKQTDGSCPFSHKVSKEKMPVCSYFLRGICSNSGCPYSHVYVSRSAAVCQDFVRGYCPKGEKCKQKHTLLCADFSSTGTCPRGSKCKLQHRQRLKRAKSSQPSGPPKRARTEEAPPRSEGAEPADGEPASSGCEKLPSFISLPRSPELPEEEEEEPNAPTAPGPDVSEKKLQIKPRF</sequence>
<proteinExistence type="inferred from homology"/>
<evidence type="ECO:0000256" key="15">
    <source>
        <dbReference type="SAM" id="MobiDB-lite"/>
    </source>
</evidence>
<dbReference type="AlphaFoldDB" id="A0A9Q1G360"/>
<evidence type="ECO:0000256" key="5">
    <source>
        <dbReference type="ARBA" id="ARBA00022771"/>
    </source>
</evidence>
<feature type="region of interest" description="Disordered" evidence="15">
    <location>
        <begin position="823"/>
        <end position="883"/>
    </location>
</feature>
<feature type="domain" description="Calponin-homology (CH)" evidence="16">
    <location>
        <begin position="121"/>
        <end position="228"/>
    </location>
</feature>
<keyword evidence="19" id="KW-1185">Reference proteome</keyword>
<reference evidence="18" key="1">
    <citation type="journal article" date="2023" name="Science">
        <title>Genome structures resolve the early diversification of teleost fishes.</title>
        <authorList>
            <person name="Parey E."/>
            <person name="Louis A."/>
            <person name="Montfort J."/>
            <person name="Bouchez O."/>
            <person name="Roques C."/>
            <person name="Iampietro C."/>
            <person name="Lluch J."/>
            <person name="Castinel A."/>
            <person name="Donnadieu C."/>
            <person name="Desvignes T."/>
            <person name="Floi Bucao C."/>
            <person name="Jouanno E."/>
            <person name="Wen M."/>
            <person name="Mejri S."/>
            <person name="Dirks R."/>
            <person name="Jansen H."/>
            <person name="Henkel C."/>
            <person name="Chen W.J."/>
            <person name="Zahm M."/>
            <person name="Cabau C."/>
            <person name="Klopp C."/>
            <person name="Thompson A.W."/>
            <person name="Robinson-Rechavi M."/>
            <person name="Braasch I."/>
            <person name="Lecointre G."/>
            <person name="Bobe J."/>
            <person name="Postlethwait J.H."/>
            <person name="Berthelot C."/>
            <person name="Roest Crollius H."/>
            <person name="Guiguen Y."/>
        </authorList>
    </citation>
    <scope>NUCLEOTIDE SEQUENCE</scope>
    <source>
        <strain evidence="18">WJC10195</strain>
    </source>
</reference>
<feature type="compositionally biased region" description="Basic and acidic residues" evidence="15">
    <location>
        <begin position="1033"/>
        <end position="1044"/>
    </location>
</feature>
<keyword evidence="8" id="KW-0238">DNA-binding</keyword>
<comment type="subcellular location">
    <subcellularLocation>
        <location evidence="1">Nucleus</location>
    </subcellularLocation>
</comment>
<feature type="domain" description="C3H1-type" evidence="17">
    <location>
        <begin position="967"/>
        <end position="994"/>
    </location>
</feature>
<evidence type="ECO:0000256" key="13">
    <source>
        <dbReference type="ARBA" id="ARBA00079564"/>
    </source>
</evidence>
<evidence type="ECO:0000256" key="10">
    <source>
        <dbReference type="ARBA" id="ARBA00057285"/>
    </source>
</evidence>
<gene>
    <name evidence="18" type="ORF">SKAU_G00044900</name>
</gene>
<evidence type="ECO:0000256" key="4">
    <source>
        <dbReference type="ARBA" id="ARBA00022737"/>
    </source>
</evidence>
<dbReference type="SUPFAM" id="SSF47576">
    <property type="entry name" value="Calponin-homology domain, CH-domain"/>
    <property type="match status" value="1"/>
</dbReference>
<dbReference type="InterPro" id="IPR036872">
    <property type="entry name" value="CH_dom_sf"/>
</dbReference>
<feature type="compositionally biased region" description="Pro residues" evidence="15">
    <location>
        <begin position="866"/>
        <end position="875"/>
    </location>
</feature>
<keyword evidence="3 14" id="KW-0479">Metal-binding</keyword>
<evidence type="ECO:0000256" key="2">
    <source>
        <dbReference type="ARBA" id="ARBA00006255"/>
    </source>
</evidence>
<comment type="function">
    <text evidence="10">Required for the export of polyadenylated mRNAs from the nucleus. Enhances ACVR1B-induced SMAD-dependent transcription. Binds to single-stranded DNA but not to double-stranded DNA in vitro. Involved in RNA cleavage.</text>
</comment>
<feature type="region of interest" description="Disordered" evidence="15">
    <location>
        <begin position="251"/>
        <end position="584"/>
    </location>
</feature>
<dbReference type="GO" id="GO:0008270">
    <property type="term" value="F:zinc ion binding"/>
    <property type="evidence" value="ECO:0007669"/>
    <property type="project" value="UniProtKB-KW"/>
</dbReference>
<dbReference type="GO" id="GO:0005634">
    <property type="term" value="C:nucleus"/>
    <property type="evidence" value="ECO:0007669"/>
    <property type="project" value="UniProtKB-SubCell"/>
</dbReference>
<keyword evidence="9" id="KW-0539">Nucleus</keyword>
<dbReference type="GO" id="GO:0022008">
    <property type="term" value="P:neurogenesis"/>
    <property type="evidence" value="ECO:0007669"/>
    <property type="project" value="InterPro"/>
</dbReference>
<dbReference type="InterPro" id="IPR000571">
    <property type="entry name" value="Znf_CCCH"/>
</dbReference>
<feature type="domain" description="C3H1-type" evidence="17">
    <location>
        <begin position="995"/>
        <end position="1017"/>
    </location>
</feature>
<evidence type="ECO:0000256" key="12">
    <source>
        <dbReference type="ARBA" id="ARBA00071600"/>
    </source>
</evidence>
<dbReference type="Gene3D" id="1.10.418.10">
    <property type="entry name" value="Calponin-like domain"/>
    <property type="match status" value="1"/>
</dbReference>
<evidence type="ECO:0000256" key="6">
    <source>
        <dbReference type="ARBA" id="ARBA00022833"/>
    </source>
</evidence>
<evidence type="ECO:0000313" key="18">
    <source>
        <dbReference type="EMBL" id="KAJ8373910.1"/>
    </source>
</evidence>
<feature type="compositionally biased region" description="Polar residues" evidence="15">
    <location>
        <begin position="363"/>
        <end position="377"/>
    </location>
</feature>
<dbReference type="FunFam" id="4.10.1000.10:FF:000008">
    <property type="entry name" value="zinc finger CCCH domain-containing protein 3"/>
    <property type="match status" value="1"/>
</dbReference>
<comment type="subunit">
    <text evidence="11">Interacts with SMAD1, SMAD3, SMAD4, CPSF2 and CPSF3.</text>
</comment>
<feature type="compositionally biased region" description="Pro residues" evidence="15">
    <location>
        <begin position="828"/>
        <end position="839"/>
    </location>
</feature>
<feature type="zinc finger region" description="C3H1-type" evidence="14">
    <location>
        <begin position="967"/>
        <end position="994"/>
    </location>
</feature>
<dbReference type="PANTHER" id="PTHR12784">
    <property type="entry name" value="STEERIN"/>
    <property type="match status" value="1"/>
</dbReference>
<dbReference type="FunFam" id="1.10.418.10:FF:000018">
    <property type="entry name" value="Neuron navigator 2"/>
    <property type="match status" value="1"/>
</dbReference>
<accession>A0A9Q1G360</accession>
<evidence type="ECO:0000259" key="16">
    <source>
        <dbReference type="PROSITE" id="PS50021"/>
    </source>
</evidence>
<dbReference type="PANTHER" id="PTHR12784:SF18">
    <property type="entry name" value="NEURON NAVIGATOR 3"/>
    <property type="match status" value="1"/>
</dbReference>
<feature type="compositionally biased region" description="Acidic residues" evidence="15">
    <location>
        <begin position="440"/>
        <end position="452"/>
    </location>
</feature>
<dbReference type="FunFam" id="4.10.1000.10:FF:000022">
    <property type="entry name" value="Zinc finger CCCH domain-containing protein 7"/>
    <property type="match status" value="1"/>
</dbReference>
<evidence type="ECO:0000256" key="9">
    <source>
        <dbReference type="ARBA" id="ARBA00023242"/>
    </source>
</evidence>
<evidence type="ECO:0000256" key="1">
    <source>
        <dbReference type="ARBA" id="ARBA00004123"/>
    </source>
</evidence>
<feature type="compositionally biased region" description="Polar residues" evidence="15">
    <location>
        <begin position="251"/>
        <end position="270"/>
    </location>
</feature>
<dbReference type="PROSITE" id="PS50103">
    <property type="entry name" value="ZF_C3H1"/>
    <property type="match status" value="3"/>
</dbReference>
<protein>
    <recommendedName>
        <fullName evidence="12">Zinc finger CCCH domain-containing protein 3</fullName>
    </recommendedName>
    <alternativeName>
        <fullName evidence="13">Smad-interacting CPSF-like factor</fullName>
    </alternativeName>
</protein>
<keyword evidence="4" id="KW-0677">Repeat</keyword>
<feature type="zinc finger region" description="C3H1-type" evidence="14">
    <location>
        <begin position="995"/>
        <end position="1017"/>
    </location>
</feature>
<comment type="similarity">
    <text evidence="2">Belongs to the Nav/unc-53 family.</text>
</comment>
<evidence type="ECO:0000259" key="17">
    <source>
        <dbReference type="PROSITE" id="PS50103"/>
    </source>
</evidence>
<dbReference type="Proteomes" id="UP001152622">
    <property type="component" value="Chromosome 2"/>
</dbReference>
<keyword evidence="6 14" id="KW-0862">Zinc</keyword>
<organism evidence="18 19">
    <name type="scientific">Synaphobranchus kaupii</name>
    <name type="common">Kaup's arrowtooth eel</name>
    <dbReference type="NCBI Taxonomy" id="118154"/>
    <lineage>
        <taxon>Eukaryota</taxon>
        <taxon>Metazoa</taxon>
        <taxon>Chordata</taxon>
        <taxon>Craniata</taxon>
        <taxon>Vertebrata</taxon>
        <taxon>Euteleostomi</taxon>
        <taxon>Actinopterygii</taxon>
        <taxon>Neopterygii</taxon>
        <taxon>Teleostei</taxon>
        <taxon>Anguilliformes</taxon>
        <taxon>Synaphobranchidae</taxon>
        <taxon>Synaphobranchus</taxon>
    </lineage>
</organism>
<feature type="compositionally biased region" description="Basic and acidic residues" evidence="15">
    <location>
        <begin position="507"/>
        <end position="519"/>
    </location>
</feature>
<evidence type="ECO:0000256" key="8">
    <source>
        <dbReference type="ARBA" id="ARBA00023125"/>
    </source>
</evidence>
<dbReference type="SMART" id="SM00033">
    <property type="entry name" value="CH"/>
    <property type="match status" value="1"/>
</dbReference>
<feature type="compositionally biased region" description="Low complexity" evidence="15">
    <location>
        <begin position="381"/>
        <end position="396"/>
    </location>
</feature>
<comment type="caution">
    <text evidence="18">The sequence shown here is derived from an EMBL/GenBank/DDBJ whole genome shotgun (WGS) entry which is preliminary data.</text>
</comment>
<feature type="domain" description="C3H1-type" evidence="17">
    <location>
        <begin position="940"/>
        <end position="966"/>
    </location>
</feature>
<dbReference type="InterPro" id="IPR039041">
    <property type="entry name" value="Nav/unc-53"/>
</dbReference>
<dbReference type="SMART" id="SM00356">
    <property type="entry name" value="ZnF_C3H1"/>
    <property type="match status" value="4"/>
</dbReference>